<dbReference type="Pfam" id="PF03551">
    <property type="entry name" value="PadR"/>
    <property type="match status" value="1"/>
</dbReference>
<gene>
    <name evidence="2" type="ORF">SAMN05421771_0807</name>
</gene>
<feature type="domain" description="Transcription regulator PadR N-terminal" evidence="1">
    <location>
        <begin position="14"/>
        <end position="88"/>
    </location>
</feature>
<dbReference type="EMBL" id="FOZL01000001">
    <property type="protein sequence ID" value="SFS03748.1"/>
    <property type="molecule type" value="Genomic_DNA"/>
</dbReference>
<dbReference type="PANTHER" id="PTHR33169">
    <property type="entry name" value="PADR-FAMILY TRANSCRIPTIONAL REGULATOR"/>
    <property type="match status" value="1"/>
</dbReference>
<reference evidence="2 3" key="1">
    <citation type="submission" date="2016-10" db="EMBL/GenBank/DDBJ databases">
        <authorList>
            <person name="de Groot N.N."/>
        </authorList>
    </citation>
    <scope>NUCLEOTIDE SEQUENCE [LARGE SCALE GENOMIC DNA]</scope>
    <source>
        <strain evidence="2 3">DSM 21001</strain>
    </source>
</reference>
<dbReference type="STRING" id="474950.SAMN05421771_0807"/>
<dbReference type="InterPro" id="IPR005149">
    <property type="entry name" value="Tscrpt_reg_PadR_N"/>
</dbReference>
<accession>A0A1I6LK52</accession>
<dbReference type="PANTHER" id="PTHR33169:SF14">
    <property type="entry name" value="TRANSCRIPTIONAL REGULATOR RV3488"/>
    <property type="match status" value="1"/>
</dbReference>
<evidence type="ECO:0000313" key="3">
    <source>
        <dbReference type="Proteomes" id="UP000199024"/>
    </source>
</evidence>
<dbReference type="NCBIfam" id="TIGR03433">
    <property type="entry name" value="padR_acidobact"/>
    <property type="match status" value="1"/>
</dbReference>
<dbReference type="InterPro" id="IPR036390">
    <property type="entry name" value="WH_DNA-bd_sf"/>
</dbReference>
<evidence type="ECO:0000259" key="1">
    <source>
        <dbReference type="Pfam" id="PF03551"/>
    </source>
</evidence>
<dbReference type="SUPFAM" id="SSF46785">
    <property type="entry name" value="Winged helix' DNA-binding domain"/>
    <property type="match status" value="1"/>
</dbReference>
<name>A0A1I6LK52_9BACT</name>
<proteinExistence type="predicted"/>
<dbReference type="InterPro" id="IPR017799">
    <property type="entry name" value="Tscrpt_reg_PadR_acidobac-type"/>
</dbReference>
<dbReference type="InterPro" id="IPR036388">
    <property type="entry name" value="WH-like_DNA-bd_sf"/>
</dbReference>
<dbReference type="OrthoDB" id="9808017at2"/>
<organism evidence="2 3">
    <name type="scientific">Granulicella pectinivorans</name>
    <dbReference type="NCBI Taxonomy" id="474950"/>
    <lineage>
        <taxon>Bacteria</taxon>
        <taxon>Pseudomonadati</taxon>
        <taxon>Acidobacteriota</taxon>
        <taxon>Terriglobia</taxon>
        <taxon>Terriglobales</taxon>
        <taxon>Acidobacteriaceae</taxon>
        <taxon>Granulicella</taxon>
    </lineage>
</organism>
<evidence type="ECO:0000313" key="2">
    <source>
        <dbReference type="EMBL" id="SFS03748.1"/>
    </source>
</evidence>
<dbReference type="InterPro" id="IPR052509">
    <property type="entry name" value="Metal_resp_DNA-bind_regulator"/>
</dbReference>
<dbReference type="Gene3D" id="1.10.10.10">
    <property type="entry name" value="Winged helix-like DNA-binding domain superfamily/Winged helix DNA-binding domain"/>
    <property type="match status" value="1"/>
</dbReference>
<sequence length="108" mass="12110">MAKNDLQGTLDLLVLKTLSQMGAMHGYGIVLHVQNASAELLKVEEGSLYPALHRMEQTGWIVSEWGLTETNRKAKFYKLTAAGRKQMRAAEESFELLVKGVRAMLRYA</sequence>
<dbReference type="AlphaFoldDB" id="A0A1I6LK52"/>
<dbReference type="Proteomes" id="UP000199024">
    <property type="component" value="Unassembled WGS sequence"/>
</dbReference>
<keyword evidence="3" id="KW-1185">Reference proteome</keyword>
<protein>
    <submittedName>
        <fullName evidence="2">Transcriptional regulator, PadR family</fullName>
    </submittedName>
</protein>